<feature type="region of interest" description="Disordered" evidence="1">
    <location>
        <begin position="1"/>
        <end position="43"/>
    </location>
</feature>
<feature type="region of interest" description="Disordered" evidence="1">
    <location>
        <begin position="62"/>
        <end position="107"/>
    </location>
</feature>
<dbReference type="AlphaFoldDB" id="A0A381TYC2"/>
<accession>A0A381TYC2</accession>
<reference evidence="2" key="1">
    <citation type="submission" date="2018-05" db="EMBL/GenBank/DDBJ databases">
        <authorList>
            <person name="Lanie J.A."/>
            <person name="Ng W.-L."/>
            <person name="Kazmierczak K.M."/>
            <person name="Andrzejewski T.M."/>
            <person name="Davidsen T.M."/>
            <person name="Wayne K.J."/>
            <person name="Tettelin H."/>
            <person name="Glass J.I."/>
            <person name="Rusch D."/>
            <person name="Podicherti R."/>
            <person name="Tsui H.-C.T."/>
            <person name="Winkler M.E."/>
        </authorList>
    </citation>
    <scope>NUCLEOTIDE SEQUENCE</scope>
</reference>
<proteinExistence type="predicted"/>
<evidence type="ECO:0000313" key="2">
    <source>
        <dbReference type="EMBL" id="SVA20995.1"/>
    </source>
</evidence>
<protein>
    <submittedName>
        <fullName evidence="2">Uncharacterized protein</fullName>
    </submittedName>
</protein>
<gene>
    <name evidence="2" type="ORF">METZ01_LOCUS73849</name>
</gene>
<name>A0A381TYC2_9ZZZZ</name>
<evidence type="ECO:0000256" key="1">
    <source>
        <dbReference type="SAM" id="MobiDB-lite"/>
    </source>
</evidence>
<feature type="compositionally biased region" description="Basic and acidic residues" evidence="1">
    <location>
        <begin position="69"/>
        <end position="78"/>
    </location>
</feature>
<dbReference type="EMBL" id="UINC01005385">
    <property type="protein sequence ID" value="SVA20995.1"/>
    <property type="molecule type" value="Genomic_DNA"/>
</dbReference>
<sequence>MFDPGSIEARASGPARGDHPKSEIRQIVAQSSSDVPRSSDDYDIVTIRGSGGVVGHRVGISQQVISTDDTNRSSDPRGVRGRPSRPYRFADVSENSRQGPMRVASGR</sequence>
<organism evidence="2">
    <name type="scientific">marine metagenome</name>
    <dbReference type="NCBI Taxonomy" id="408172"/>
    <lineage>
        <taxon>unclassified sequences</taxon>
        <taxon>metagenomes</taxon>
        <taxon>ecological metagenomes</taxon>
    </lineage>
</organism>